<organism evidence="1 2">
    <name type="scientific">Cyclostephanos tholiformis</name>
    <dbReference type="NCBI Taxonomy" id="382380"/>
    <lineage>
        <taxon>Eukaryota</taxon>
        <taxon>Sar</taxon>
        <taxon>Stramenopiles</taxon>
        <taxon>Ochrophyta</taxon>
        <taxon>Bacillariophyta</taxon>
        <taxon>Coscinodiscophyceae</taxon>
        <taxon>Thalassiosirophycidae</taxon>
        <taxon>Stephanodiscales</taxon>
        <taxon>Stephanodiscaceae</taxon>
        <taxon>Cyclostephanos</taxon>
    </lineage>
</organism>
<proteinExistence type="predicted"/>
<dbReference type="EMBL" id="JALLPB020000487">
    <property type="protein sequence ID" value="KAL3808592.1"/>
    <property type="molecule type" value="Genomic_DNA"/>
</dbReference>
<name>A0ABD3R7A1_9STRA</name>
<accession>A0ABD3R7A1</accession>
<evidence type="ECO:0000313" key="2">
    <source>
        <dbReference type="Proteomes" id="UP001530377"/>
    </source>
</evidence>
<gene>
    <name evidence="1" type="ORF">ACHAXA_011372</name>
</gene>
<dbReference type="AlphaFoldDB" id="A0ABD3R7A1"/>
<dbReference type="Proteomes" id="UP001530377">
    <property type="component" value="Unassembled WGS sequence"/>
</dbReference>
<comment type="caution">
    <text evidence="1">The sequence shown here is derived from an EMBL/GenBank/DDBJ whole genome shotgun (WGS) entry which is preliminary data.</text>
</comment>
<sequence length="68" mass="7710">MPPMPGRGVRTVASDLRFLQFLEPGQQPTHSLLALQHSQRVWGAAEQVANRVQLQHLAGSLDIVRRWR</sequence>
<protein>
    <submittedName>
        <fullName evidence="1">Uncharacterized protein</fullName>
    </submittedName>
</protein>
<reference evidence="1 2" key="1">
    <citation type="submission" date="2024-10" db="EMBL/GenBank/DDBJ databases">
        <title>Updated reference genomes for cyclostephanoid diatoms.</title>
        <authorList>
            <person name="Roberts W.R."/>
            <person name="Alverson A.J."/>
        </authorList>
    </citation>
    <scope>NUCLEOTIDE SEQUENCE [LARGE SCALE GENOMIC DNA]</scope>
    <source>
        <strain evidence="1 2">AJA228-03</strain>
    </source>
</reference>
<keyword evidence="2" id="KW-1185">Reference proteome</keyword>
<evidence type="ECO:0000313" key="1">
    <source>
        <dbReference type="EMBL" id="KAL3808592.1"/>
    </source>
</evidence>